<sequence>MNTLIRNKTTAVQAHALEDGRANPLKPGTKHSSEYFKILEDAEPVACCRQFEFPVNDGIAGGWVAAALSRVYALEGWKGESLSKLKATFNFQPAKDEPLRLDKDRICMESHGRKGYGFCAVRWKVEAQLDDRREGEAEAERGPEGECVLPSSSSSGW</sequence>
<name>A0A1B8AI00_FUSPO</name>
<evidence type="ECO:0000313" key="2">
    <source>
        <dbReference type="EMBL" id="OBS20110.1"/>
    </source>
</evidence>
<reference evidence="2 3" key="1">
    <citation type="submission" date="2016-06" db="EMBL/GenBank/DDBJ databases">
        <title>Living apart together: crosstalk between the core and supernumerary genomes in a fungal plant pathogen.</title>
        <authorList>
            <person name="Vanheule A."/>
            <person name="Audenaert K."/>
            <person name="Warris S."/>
            <person name="Van De Geest H."/>
            <person name="Schijlen E."/>
            <person name="Hofte M."/>
            <person name="De Saeger S."/>
            <person name="Haesaert G."/>
            <person name="Waalwijk C."/>
            <person name="Van Der Lee T."/>
        </authorList>
    </citation>
    <scope>NUCLEOTIDE SEQUENCE [LARGE SCALE GENOMIC DNA]</scope>
    <source>
        <strain evidence="2 3">2516</strain>
    </source>
</reference>
<organism evidence="2 3">
    <name type="scientific">Fusarium poae</name>
    <dbReference type="NCBI Taxonomy" id="36050"/>
    <lineage>
        <taxon>Eukaryota</taxon>
        <taxon>Fungi</taxon>
        <taxon>Dikarya</taxon>
        <taxon>Ascomycota</taxon>
        <taxon>Pezizomycotina</taxon>
        <taxon>Sordariomycetes</taxon>
        <taxon>Hypocreomycetidae</taxon>
        <taxon>Hypocreales</taxon>
        <taxon>Nectriaceae</taxon>
        <taxon>Fusarium</taxon>
    </lineage>
</organism>
<comment type="caution">
    <text evidence="2">The sequence shown here is derived from an EMBL/GenBank/DDBJ whole genome shotgun (WGS) entry which is preliminary data.</text>
</comment>
<feature type="region of interest" description="Disordered" evidence="1">
    <location>
        <begin position="132"/>
        <end position="157"/>
    </location>
</feature>
<dbReference type="Proteomes" id="UP000091967">
    <property type="component" value="Unassembled WGS sequence"/>
</dbReference>
<feature type="compositionally biased region" description="Basic and acidic residues" evidence="1">
    <location>
        <begin position="132"/>
        <end position="144"/>
    </location>
</feature>
<dbReference type="AlphaFoldDB" id="A0A1B8AI00"/>
<proteinExistence type="predicted"/>
<keyword evidence="3" id="KW-1185">Reference proteome</keyword>
<evidence type="ECO:0000256" key="1">
    <source>
        <dbReference type="SAM" id="MobiDB-lite"/>
    </source>
</evidence>
<gene>
    <name evidence="2" type="ORF">FPOA_11832</name>
</gene>
<protein>
    <submittedName>
        <fullName evidence="2">Uncharacterized protein</fullName>
    </submittedName>
</protein>
<accession>A0A1B8AI00</accession>
<dbReference type="EMBL" id="LYXU01000004">
    <property type="protein sequence ID" value="OBS20110.1"/>
    <property type="molecule type" value="Genomic_DNA"/>
</dbReference>
<evidence type="ECO:0000313" key="3">
    <source>
        <dbReference type="Proteomes" id="UP000091967"/>
    </source>
</evidence>